<dbReference type="AlphaFoldDB" id="A0A8J2L9V7"/>
<keyword evidence="4 7" id="KW-1133">Transmembrane helix</keyword>
<keyword evidence="2 7" id="KW-0808">Transferase</keyword>
<evidence type="ECO:0000256" key="6">
    <source>
        <dbReference type="ARBA" id="ARBA00023315"/>
    </source>
</evidence>
<keyword evidence="3 7" id="KW-0812">Transmembrane</keyword>
<comment type="similarity">
    <text evidence="7">Belongs to the DHHC palmitoyltransferase family.</text>
</comment>
<feature type="transmembrane region" description="Helical" evidence="7">
    <location>
        <begin position="26"/>
        <end position="50"/>
    </location>
</feature>
<comment type="domain">
    <text evidence="7">The DHHC domain is required for palmitoyltransferase activity.</text>
</comment>
<dbReference type="PANTHER" id="PTHR22883:SF414">
    <property type="entry name" value="PALMITOYLTRANSFERASE ZDHHC24-RELATED"/>
    <property type="match status" value="1"/>
</dbReference>
<dbReference type="GO" id="GO:0005794">
    <property type="term" value="C:Golgi apparatus"/>
    <property type="evidence" value="ECO:0007669"/>
    <property type="project" value="TreeGrafter"/>
</dbReference>
<keyword evidence="11" id="KW-1185">Reference proteome</keyword>
<comment type="catalytic activity">
    <reaction evidence="7">
        <text>L-cysteinyl-[protein] + hexadecanoyl-CoA = S-hexadecanoyl-L-cysteinyl-[protein] + CoA</text>
        <dbReference type="Rhea" id="RHEA:36683"/>
        <dbReference type="Rhea" id="RHEA-COMP:10131"/>
        <dbReference type="Rhea" id="RHEA-COMP:11032"/>
        <dbReference type="ChEBI" id="CHEBI:29950"/>
        <dbReference type="ChEBI" id="CHEBI:57287"/>
        <dbReference type="ChEBI" id="CHEBI:57379"/>
        <dbReference type="ChEBI" id="CHEBI:74151"/>
        <dbReference type="EC" id="2.3.1.225"/>
    </reaction>
</comment>
<evidence type="ECO:0000256" key="4">
    <source>
        <dbReference type="ARBA" id="ARBA00022989"/>
    </source>
</evidence>
<feature type="region of interest" description="Disordered" evidence="8">
    <location>
        <begin position="100"/>
        <end position="119"/>
    </location>
</feature>
<keyword evidence="6 7" id="KW-0012">Acyltransferase</keyword>
<dbReference type="GO" id="GO:0019706">
    <property type="term" value="F:protein-cysteine S-palmitoyltransferase activity"/>
    <property type="evidence" value="ECO:0007669"/>
    <property type="project" value="UniProtKB-EC"/>
</dbReference>
<feature type="transmembrane region" description="Helical" evidence="7">
    <location>
        <begin position="56"/>
        <end position="73"/>
    </location>
</feature>
<feature type="domain" description="Palmitoyltransferase DHHC" evidence="9">
    <location>
        <begin position="133"/>
        <end position="266"/>
    </location>
</feature>
<comment type="subcellular location">
    <subcellularLocation>
        <location evidence="1">Membrane</location>
        <topology evidence="1">Multi-pass membrane protein</topology>
    </subcellularLocation>
</comment>
<protein>
    <recommendedName>
        <fullName evidence="7">Palmitoyltransferase</fullName>
        <ecNumber evidence="7">2.3.1.225</ecNumber>
    </recommendedName>
</protein>
<sequence length="321" mass="37015">MRGFFHFVKFMIEDHRKYIQHQRTDFVVYVVLNILIVLTLYYGVIVAFPLMFDTCSTPVLMLNYLWGVWLYVAEQSNLQLIRLRDSSIFTEGDVQSDVTTGRKDAVSRGTQGKPLTRTDRDSTISRRSKVPDSWHYCVPCEVTVPPRAWHCSTCRSCILRRDHHCVFAMQCIGIKNQCNFMGFLLYTAAGTLYATVLSFLIAVYIQGVSCWVWLLRNVLIFYVILFDFSLNNLLASLNFIGCVFSVGVLVYYIRLSLAGQTSADHSRNVCRKVPGRSMFSLETMREFLGPSPFLRVAWPFHEVLPNGSYNSNDMKRFEKHQ</sequence>
<dbReference type="Proteomes" id="UP000708208">
    <property type="component" value="Unassembled WGS sequence"/>
</dbReference>
<dbReference type="Pfam" id="PF01529">
    <property type="entry name" value="DHHC"/>
    <property type="match status" value="1"/>
</dbReference>
<evidence type="ECO:0000256" key="1">
    <source>
        <dbReference type="ARBA" id="ARBA00004141"/>
    </source>
</evidence>
<dbReference type="EC" id="2.3.1.225" evidence="7"/>
<keyword evidence="5 7" id="KW-0472">Membrane</keyword>
<feature type="transmembrane region" description="Helical" evidence="7">
    <location>
        <begin position="211"/>
        <end position="228"/>
    </location>
</feature>
<evidence type="ECO:0000259" key="9">
    <source>
        <dbReference type="Pfam" id="PF01529"/>
    </source>
</evidence>
<evidence type="ECO:0000256" key="7">
    <source>
        <dbReference type="RuleBase" id="RU079119"/>
    </source>
</evidence>
<dbReference type="PANTHER" id="PTHR22883">
    <property type="entry name" value="ZINC FINGER DHHC DOMAIN CONTAINING PROTEIN"/>
    <property type="match status" value="1"/>
</dbReference>
<dbReference type="GO" id="GO:0006612">
    <property type="term" value="P:protein targeting to membrane"/>
    <property type="evidence" value="ECO:0007669"/>
    <property type="project" value="TreeGrafter"/>
</dbReference>
<evidence type="ECO:0000256" key="5">
    <source>
        <dbReference type="ARBA" id="ARBA00023136"/>
    </source>
</evidence>
<organism evidence="10 11">
    <name type="scientific">Allacma fusca</name>
    <dbReference type="NCBI Taxonomy" id="39272"/>
    <lineage>
        <taxon>Eukaryota</taxon>
        <taxon>Metazoa</taxon>
        <taxon>Ecdysozoa</taxon>
        <taxon>Arthropoda</taxon>
        <taxon>Hexapoda</taxon>
        <taxon>Collembola</taxon>
        <taxon>Symphypleona</taxon>
        <taxon>Sminthuridae</taxon>
        <taxon>Allacma</taxon>
    </lineage>
</organism>
<evidence type="ECO:0000313" key="10">
    <source>
        <dbReference type="EMBL" id="CAG7828909.1"/>
    </source>
</evidence>
<comment type="caution">
    <text evidence="10">The sequence shown here is derived from an EMBL/GenBank/DDBJ whole genome shotgun (WGS) entry which is preliminary data.</text>
</comment>
<name>A0A8J2L9V7_9HEXA</name>
<proteinExistence type="inferred from homology"/>
<evidence type="ECO:0000313" key="11">
    <source>
        <dbReference type="Proteomes" id="UP000708208"/>
    </source>
</evidence>
<evidence type="ECO:0000256" key="3">
    <source>
        <dbReference type="ARBA" id="ARBA00022692"/>
    </source>
</evidence>
<dbReference type="GO" id="GO:0016020">
    <property type="term" value="C:membrane"/>
    <property type="evidence" value="ECO:0007669"/>
    <property type="project" value="UniProtKB-SubCell"/>
</dbReference>
<accession>A0A8J2L9V7</accession>
<feature type="transmembrane region" description="Helical" evidence="7">
    <location>
        <begin position="183"/>
        <end position="205"/>
    </location>
</feature>
<dbReference type="GO" id="GO:0005783">
    <property type="term" value="C:endoplasmic reticulum"/>
    <property type="evidence" value="ECO:0007669"/>
    <property type="project" value="TreeGrafter"/>
</dbReference>
<evidence type="ECO:0000256" key="2">
    <source>
        <dbReference type="ARBA" id="ARBA00022679"/>
    </source>
</evidence>
<dbReference type="OrthoDB" id="302728at2759"/>
<evidence type="ECO:0000256" key="8">
    <source>
        <dbReference type="SAM" id="MobiDB-lite"/>
    </source>
</evidence>
<feature type="transmembrane region" description="Helical" evidence="7">
    <location>
        <begin position="235"/>
        <end position="253"/>
    </location>
</feature>
<gene>
    <name evidence="10" type="ORF">AFUS01_LOCUS38803</name>
</gene>
<dbReference type="EMBL" id="CAJVCH010549304">
    <property type="protein sequence ID" value="CAG7828909.1"/>
    <property type="molecule type" value="Genomic_DNA"/>
</dbReference>
<dbReference type="InterPro" id="IPR001594">
    <property type="entry name" value="Palmitoyltrfase_DHHC"/>
</dbReference>
<reference evidence="10" key="1">
    <citation type="submission" date="2021-06" db="EMBL/GenBank/DDBJ databases">
        <authorList>
            <person name="Hodson N. C."/>
            <person name="Mongue J. A."/>
            <person name="Jaron S. K."/>
        </authorList>
    </citation>
    <scope>NUCLEOTIDE SEQUENCE</scope>
</reference>
<dbReference type="PROSITE" id="PS50216">
    <property type="entry name" value="DHHC"/>
    <property type="match status" value="1"/>
</dbReference>
<dbReference type="InterPro" id="IPR039859">
    <property type="entry name" value="PFA4/ZDH16/20/ERF2-like"/>
</dbReference>